<sequence length="530" mass="59372">MEKTKLPTFLIPSRKLYPRAHETQLPVSHPSVRGPRRNFLIAALKNFLLLQILFLGLFAYIFGALFQQGDRVHFLDVAFVDFDGGVVGESVRGAYEGLRGEGFVNLVERERSEVGELRGEVCGGGYWAVFSVERGASERVEGGLRGDVYDRGGVMSYTWNEALYSSVVDSAIAANLQSLADEARVIYSQGNFSDIPLTSQSISVFADPWHLRSINIQPTTQGSRAIYNTLVIILILIQEFFYLGTINSLYDSFKIYTRLNPHRIITFRFLLSLAYCLIGSLCVTASIWAFKAGWSVNTAQFFLTWAALWIFAHLNFLTFDVFTVWLPLPFVPMALITWVILNVTSILLPFELSSPFYRWGYAMPAHEVYQVLVDVWSGGCNPTLRYSMPILFAYELSGLFLSGLGVHRRCHFAVIREENEKAVFQAKIEAALGFERGRRGESMSGGRDEGANLDTDGGKGESAEGNGGLQGDQEAERDDTTEEREMEREELSEVIERETTRVRREQSRSGGKPVDFGPSFGFRFGTGDES</sequence>
<keyword evidence="2" id="KW-0812">Transmembrane</keyword>
<dbReference type="GO" id="GO:0016020">
    <property type="term" value="C:membrane"/>
    <property type="evidence" value="ECO:0007669"/>
    <property type="project" value="TreeGrafter"/>
</dbReference>
<comment type="caution">
    <text evidence="4">The sequence shown here is derived from an EMBL/GenBank/DDBJ whole genome shotgun (WGS) entry which is preliminary data.</text>
</comment>
<feature type="region of interest" description="Disordered" evidence="1">
    <location>
        <begin position="438"/>
        <end position="530"/>
    </location>
</feature>
<feature type="compositionally biased region" description="Acidic residues" evidence="1">
    <location>
        <begin position="473"/>
        <end position="482"/>
    </location>
</feature>
<dbReference type="InterPro" id="IPR053001">
    <property type="entry name" value="MNNG_permease-like"/>
</dbReference>
<organism evidence="4 5">
    <name type="scientific">Hymenoscyphus fraxineus</name>
    <dbReference type="NCBI Taxonomy" id="746836"/>
    <lineage>
        <taxon>Eukaryota</taxon>
        <taxon>Fungi</taxon>
        <taxon>Dikarya</taxon>
        <taxon>Ascomycota</taxon>
        <taxon>Pezizomycotina</taxon>
        <taxon>Leotiomycetes</taxon>
        <taxon>Helotiales</taxon>
        <taxon>Helotiaceae</taxon>
        <taxon>Hymenoscyphus</taxon>
    </lineage>
</organism>
<feature type="transmembrane region" description="Helical" evidence="2">
    <location>
        <begin position="46"/>
        <end position="66"/>
    </location>
</feature>
<dbReference type="EMBL" id="CAJVRL010000061">
    <property type="protein sequence ID" value="CAG8955386.1"/>
    <property type="molecule type" value="Genomic_DNA"/>
</dbReference>
<keyword evidence="2" id="KW-1133">Transmembrane helix</keyword>
<feature type="transmembrane region" description="Helical" evidence="2">
    <location>
        <begin position="330"/>
        <end position="350"/>
    </location>
</feature>
<name>A0A9N9PQ50_9HELO</name>
<feature type="transmembrane region" description="Helical" evidence="2">
    <location>
        <begin position="225"/>
        <end position="244"/>
    </location>
</feature>
<dbReference type="AlphaFoldDB" id="A0A9N9PQ50"/>
<evidence type="ECO:0000259" key="3">
    <source>
        <dbReference type="Pfam" id="PF12051"/>
    </source>
</evidence>
<feature type="transmembrane region" description="Helical" evidence="2">
    <location>
        <begin position="302"/>
        <end position="323"/>
    </location>
</feature>
<dbReference type="PANTHER" id="PTHR34814:SF2">
    <property type="entry name" value="DUF3533 DOMAIN-CONTAINING PROTEIN"/>
    <property type="match status" value="1"/>
</dbReference>
<evidence type="ECO:0000256" key="1">
    <source>
        <dbReference type="SAM" id="MobiDB-lite"/>
    </source>
</evidence>
<evidence type="ECO:0000313" key="5">
    <source>
        <dbReference type="Proteomes" id="UP000696280"/>
    </source>
</evidence>
<dbReference type="InterPro" id="IPR022703">
    <property type="entry name" value="DUF3533"/>
</dbReference>
<feature type="transmembrane region" description="Helical" evidence="2">
    <location>
        <begin position="265"/>
        <end position="290"/>
    </location>
</feature>
<gene>
    <name evidence="4" type="ORF">HYFRA_00011370</name>
</gene>
<dbReference type="Proteomes" id="UP000696280">
    <property type="component" value="Unassembled WGS sequence"/>
</dbReference>
<feature type="compositionally biased region" description="Basic and acidic residues" evidence="1">
    <location>
        <begin position="483"/>
        <end position="507"/>
    </location>
</feature>
<dbReference type="OrthoDB" id="2140105at2759"/>
<feature type="transmembrane region" description="Helical" evidence="2">
    <location>
        <begin position="386"/>
        <end position="406"/>
    </location>
</feature>
<dbReference type="PANTHER" id="PTHR34814">
    <property type="entry name" value="NITROSOGUANIDINE RESISTANCE PROTEIN SNG1"/>
    <property type="match status" value="1"/>
</dbReference>
<accession>A0A9N9PQ50</accession>
<protein>
    <recommendedName>
        <fullName evidence="3">DUF3533 domain-containing protein</fullName>
    </recommendedName>
</protein>
<evidence type="ECO:0000256" key="2">
    <source>
        <dbReference type="SAM" id="Phobius"/>
    </source>
</evidence>
<feature type="compositionally biased region" description="Basic and acidic residues" evidence="1">
    <location>
        <begin position="438"/>
        <end position="462"/>
    </location>
</feature>
<keyword evidence="2" id="KW-0472">Membrane</keyword>
<dbReference type="Pfam" id="PF12051">
    <property type="entry name" value="DUF3533"/>
    <property type="match status" value="1"/>
</dbReference>
<evidence type="ECO:0000313" key="4">
    <source>
        <dbReference type="EMBL" id="CAG8955386.1"/>
    </source>
</evidence>
<reference evidence="4" key="1">
    <citation type="submission" date="2021-07" db="EMBL/GenBank/DDBJ databases">
        <authorList>
            <person name="Durling M."/>
        </authorList>
    </citation>
    <scope>NUCLEOTIDE SEQUENCE</scope>
</reference>
<proteinExistence type="predicted"/>
<feature type="domain" description="DUF3533" evidence="3">
    <location>
        <begin position="46"/>
        <end position="396"/>
    </location>
</feature>
<keyword evidence="5" id="KW-1185">Reference proteome</keyword>